<dbReference type="OrthoDB" id="8079725at2"/>
<proteinExistence type="predicted"/>
<dbReference type="AlphaFoldDB" id="A0A563UIJ4"/>
<evidence type="ECO:0000313" key="1">
    <source>
        <dbReference type="EMBL" id="TWR31220.1"/>
    </source>
</evidence>
<evidence type="ECO:0000313" key="2">
    <source>
        <dbReference type="Proteomes" id="UP000320042"/>
    </source>
</evidence>
<accession>A0A563UIJ4</accession>
<comment type="caution">
    <text evidence="1">The sequence shown here is derived from an EMBL/GenBank/DDBJ whole genome shotgun (WGS) entry which is preliminary data.</text>
</comment>
<reference evidence="1 2" key="1">
    <citation type="submission" date="2019-07" db="EMBL/GenBank/DDBJ databases">
        <authorList>
            <person name="Kim J."/>
        </authorList>
    </citation>
    <scope>NUCLEOTIDE SEQUENCE [LARGE SCALE GENOMIC DNA]</scope>
    <source>
        <strain evidence="2">dk17</strain>
    </source>
</reference>
<gene>
    <name evidence="1" type="ORF">FPZ43_01720</name>
</gene>
<name>A0A563UIJ4_9SPHI</name>
<dbReference type="Proteomes" id="UP000320042">
    <property type="component" value="Unassembled WGS sequence"/>
</dbReference>
<keyword evidence="2" id="KW-1185">Reference proteome</keyword>
<protein>
    <submittedName>
        <fullName evidence="1">Uncharacterized protein</fullName>
    </submittedName>
</protein>
<dbReference type="EMBL" id="VOEJ01000001">
    <property type="protein sequence ID" value="TWR31220.1"/>
    <property type="molecule type" value="Genomic_DNA"/>
</dbReference>
<sequence length="124" mass="14134">MKQYDVFLDGEIIGHTSLEKADAPMGVVFGRVTFININSAYSFFKGYCLENKIDFFEIADDLLINTNDIPTLKILSPTGTFINGLATTTEGMDTDGYDIYKISVPYPFYEEEFPEHVRAYQNKY</sequence>
<dbReference type="RefSeq" id="WP_146380117.1">
    <property type="nucleotide sequence ID" value="NZ_VOEJ01000001.1"/>
</dbReference>
<organism evidence="1 2">
    <name type="scientific">Mucilaginibacter pallidiroseus</name>
    <dbReference type="NCBI Taxonomy" id="2599295"/>
    <lineage>
        <taxon>Bacteria</taxon>
        <taxon>Pseudomonadati</taxon>
        <taxon>Bacteroidota</taxon>
        <taxon>Sphingobacteriia</taxon>
        <taxon>Sphingobacteriales</taxon>
        <taxon>Sphingobacteriaceae</taxon>
        <taxon>Mucilaginibacter</taxon>
    </lineage>
</organism>